<dbReference type="Proteomes" id="UP000231501">
    <property type="component" value="Unassembled WGS sequence"/>
</dbReference>
<evidence type="ECO:0000256" key="1">
    <source>
        <dbReference type="SAM" id="Phobius"/>
    </source>
</evidence>
<dbReference type="AlphaFoldDB" id="A0A2G9C270"/>
<keyword evidence="1" id="KW-0472">Membrane</keyword>
<feature type="transmembrane region" description="Helical" evidence="1">
    <location>
        <begin position="62"/>
        <end position="83"/>
    </location>
</feature>
<reference evidence="2 3" key="1">
    <citation type="submission" date="2017-11" db="EMBL/GenBank/DDBJ databases">
        <title>Draft genome sequence of Mitsuaria sp. HWN-4.</title>
        <authorList>
            <person name="Gundlapally S.R."/>
        </authorList>
    </citation>
    <scope>NUCLEOTIDE SEQUENCE [LARGE SCALE GENOMIC DNA]</scope>
    <source>
        <strain evidence="2 3">HWN-4</strain>
    </source>
</reference>
<accession>A0A2G9C270</accession>
<feature type="transmembrane region" description="Helical" evidence="1">
    <location>
        <begin position="6"/>
        <end position="28"/>
    </location>
</feature>
<evidence type="ECO:0000313" key="3">
    <source>
        <dbReference type="Proteomes" id="UP000231501"/>
    </source>
</evidence>
<proteinExistence type="predicted"/>
<keyword evidence="3" id="KW-1185">Reference proteome</keyword>
<keyword evidence="1" id="KW-0812">Transmembrane</keyword>
<gene>
    <name evidence="2" type="ORF">CS062_24820</name>
</gene>
<name>A0A2G9C270_9BURK</name>
<dbReference type="OrthoDB" id="7509319at2"/>
<keyword evidence="1" id="KW-1133">Transmembrane helix</keyword>
<comment type="caution">
    <text evidence="2">The sequence shown here is derived from an EMBL/GenBank/DDBJ whole genome shotgun (WGS) entry which is preliminary data.</text>
</comment>
<dbReference type="EMBL" id="PEOG01000140">
    <property type="protein sequence ID" value="PIM50475.1"/>
    <property type="molecule type" value="Genomic_DNA"/>
</dbReference>
<organism evidence="2 3">
    <name type="scientific">Roseateles chitinivorans</name>
    <dbReference type="NCBI Taxonomy" id="2917965"/>
    <lineage>
        <taxon>Bacteria</taxon>
        <taxon>Pseudomonadati</taxon>
        <taxon>Pseudomonadota</taxon>
        <taxon>Betaproteobacteria</taxon>
        <taxon>Burkholderiales</taxon>
        <taxon>Sphaerotilaceae</taxon>
        <taxon>Roseateles</taxon>
    </lineage>
</organism>
<protein>
    <submittedName>
        <fullName evidence="2">Uncharacterized protein</fullName>
    </submittedName>
</protein>
<sequence>MWGKSVAAGLLGLPMTVGVMGLLTLLWPGPLRANALALLICAFPVWVAALALPFQLRSAARAWIVMTAITALCFAAIHGLKFIGWVRIA</sequence>
<feature type="transmembrane region" description="Helical" evidence="1">
    <location>
        <begin position="35"/>
        <end position="56"/>
    </location>
</feature>
<evidence type="ECO:0000313" key="2">
    <source>
        <dbReference type="EMBL" id="PIM50475.1"/>
    </source>
</evidence>
<dbReference type="RefSeq" id="WP_099864537.1">
    <property type="nucleotide sequence ID" value="NZ_PEOG01000140.1"/>
</dbReference>